<organism evidence="3 4">
    <name type="scientific">Henriciella barbarensis</name>
    <dbReference type="NCBI Taxonomy" id="86342"/>
    <lineage>
        <taxon>Bacteria</taxon>
        <taxon>Pseudomonadati</taxon>
        <taxon>Pseudomonadota</taxon>
        <taxon>Alphaproteobacteria</taxon>
        <taxon>Hyphomonadales</taxon>
        <taxon>Hyphomonadaceae</taxon>
        <taxon>Henriciella</taxon>
    </lineage>
</organism>
<name>A0A399QYP6_9PROT</name>
<gene>
    <name evidence="3" type="ORF">D1224_05160</name>
</gene>
<dbReference type="AlphaFoldDB" id="A0A399QYP6"/>
<evidence type="ECO:0000256" key="2">
    <source>
        <dbReference type="SAM" id="SignalP"/>
    </source>
</evidence>
<dbReference type="EMBL" id="QWGB01000005">
    <property type="protein sequence ID" value="RIJ23651.1"/>
    <property type="molecule type" value="Genomic_DNA"/>
</dbReference>
<dbReference type="PROSITE" id="PS51257">
    <property type="entry name" value="PROKAR_LIPOPROTEIN"/>
    <property type="match status" value="1"/>
</dbReference>
<dbReference type="RefSeq" id="WP_119378841.1">
    <property type="nucleotide sequence ID" value="NZ_QWGB01000005.1"/>
</dbReference>
<dbReference type="InterPro" id="IPR019027">
    <property type="entry name" value="Pilus_biogenesis_CpaD-related"/>
</dbReference>
<evidence type="ECO:0000313" key="3">
    <source>
        <dbReference type="EMBL" id="RIJ23651.1"/>
    </source>
</evidence>
<feature type="region of interest" description="Disordered" evidence="1">
    <location>
        <begin position="212"/>
        <end position="234"/>
    </location>
</feature>
<proteinExistence type="predicted"/>
<dbReference type="OrthoDB" id="9802674at2"/>
<evidence type="ECO:0000313" key="4">
    <source>
        <dbReference type="Proteomes" id="UP000265431"/>
    </source>
</evidence>
<sequence>MHHLKTSGLIGALAVASMLGACATSPNNFVPADYQTGTTLDRNEIGVGETSQRLELAIDSRSAWLRAGQEDRVRAFVSNYRRSGHGVLIVAVPSSYGADPYSVAAVSEARDIAWAEGVAFDDVRARAYDAGGRRDAPLILTYQSYVAIAPYCPEKSQVRFSDIRSNNDMPALGCSIRVNQAAMIADPSDLFGNRPLDEGDALRRQAQLELFREGQPTGAERGDDETSAVSTAVN</sequence>
<dbReference type="Pfam" id="PF09476">
    <property type="entry name" value="Pilus_CpaD"/>
    <property type="match status" value="1"/>
</dbReference>
<evidence type="ECO:0008006" key="5">
    <source>
        <dbReference type="Google" id="ProtNLM"/>
    </source>
</evidence>
<keyword evidence="4" id="KW-1185">Reference proteome</keyword>
<accession>A0A399QYP6</accession>
<comment type="caution">
    <text evidence="3">The sequence shown here is derived from an EMBL/GenBank/DDBJ whole genome shotgun (WGS) entry which is preliminary data.</text>
</comment>
<dbReference type="Proteomes" id="UP000265431">
    <property type="component" value="Unassembled WGS sequence"/>
</dbReference>
<feature type="chain" id="PRO_5017470632" description="Pilus assembly protein CpaD" evidence="2">
    <location>
        <begin position="24"/>
        <end position="234"/>
    </location>
</feature>
<evidence type="ECO:0000256" key="1">
    <source>
        <dbReference type="SAM" id="MobiDB-lite"/>
    </source>
</evidence>
<reference evidence="3 4" key="1">
    <citation type="submission" date="2018-08" db="EMBL/GenBank/DDBJ databases">
        <title>Henriciella mobilis sp. nov., isolated from seawater.</title>
        <authorList>
            <person name="Cheng H."/>
            <person name="Wu Y.-H."/>
            <person name="Xu X.-W."/>
            <person name="Guo L.-L."/>
        </authorList>
    </citation>
    <scope>NUCLEOTIDE SEQUENCE [LARGE SCALE GENOMIC DNA]</scope>
    <source>
        <strain evidence="3 4">CCUG66934</strain>
    </source>
</reference>
<protein>
    <recommendedName>
        <fullName evidence="5">Pilus assembly protein CpaD</fullName>
    </recommendedName>
</protein>
<keyword evidence="2" id="KW-0732">Signal</keyword>
<feature type="signal peptide" evidence="2">
    <location>
        <begin position="1"/>
        <end position="23"/>
    </location>
</feature>